<comment type="caution">
    <text evidence="2">The sequence shown here is derived from an EMBL/GenBank/DDBJ whole genome shotgun (WGS) entry which is preliminary data.</text>
</comment>
<gene>
    <name evidence="2" type="ORF">MESMUL_03460</name>
</gene>
<reference evidence="2 3" key="1">
    <citation type="journal article" date="2018" name="Int. J. Syst. Evol. Microbiol.">
        <title>Mesosutterella multiformis gen. nov., sp. nov., a member of the family Sutterellaceae and Sutterella megalosphaeroides sp. nov., isolated from human faeces.</title>
        <authorList>
            <person name="Sakamoto M."/>
            <person name="Ikeyama N."/>
            <person name="Kunihiro T."/>
            <person name="Iino T."/>
            <person name="Yuki M."/>
            <person name="Ohkuma M."/>
        </authorList>
    </citation>
    <scope>NUCLEOTIDE SEQUENCE [LARGE SCALE GENOMIC DNA]</scope>
    <source>
        <strain evidence="2 3">4NBBH2</strain>
    </source>
</reference>
<feature type="compositionally biased region" description="Low complexity" evidence="1">
    <location>
        <begin position="48"/>
        <end position="59"/>
    </location>
</feature>
<protein>
    <submittedName>
        <fullName evidence="2">Uncharacterized protein</fullName>
    </submittedName>
</protein>
<keyword evidence="3" id="KW-1185">Reference proteome</keyword>
<organism evidence="2 3">
    <name type="scientific">Mesosutterella multiformis</name>
    <dbReference type="NCBI Taxonomy" id="2259133"/>
    <lineage>
        <taxon>Bacteria</taxon>
        <taxon>Pseudomonadati</taxon>
        <taxon>Pseudomonadota</taxon>
        <taxon>Betaproteobacteria</taxon>
        <taxon>Burkholderiales</taxon>
        <taxon>Sutterellaceae</taxon>
        <taxon>Mesosutterella</taxon>
    </lineage>
</organism>
<feature type="compositionally biased region" description="Low complexity" evidence="1">
    <location>
        <begin position="117"/>
        <end position="128"/>
    </location>
</feature>
<evidence type="ECO:0000313" key="2">
    <source>
        <dbReference type="EMBL" id="GBO92992.1"/>
    </source>
</evidence>
<feature type="compositionally biased region" description="Polar residues" evidence="1">
    <location>
        <begin position="64"/>
        <end position="95"/>
    </location>
</feature>
<dbReference type="Proteomes" id="UP000266091">
    <property type="component" value="Unassembled WGS sequence"/>
</dbReference>
<feature type="region of interest" description="Disordered" evidence="1">
    <location>
        <begin position="48"/>
        <end position="181"/>
    </location>
</feature>
<evidence type="ECO:0000256" key="1">
    <source>
        <dbReference type="SAM" id="MobiDB-lite"/>
    </source>
</evidence>
<feature type="compositionally biased region" description="Pro residues" evidence="1">
    <location>
        <begin position="159"/>
        <end position="172"/>
    </location>
</feature>
<sequence length="246" mass="26216">MTVQNSNPIHTPVLAHPLPLNWGKLSSLSAPIDLAGISELYQRIAPAAAPQTETPAAAPRQEGVTMQNNGSPAPSFNTPNFGRTEPQSPAPSTSFPPGVPVFSGDGGFDELMREPQKPAAPAHPAAQAPREEPVFSNPQSAPAAEPSPFGVSSFKTPSYVPPHQPDPVPVQPAAPQRDPSQELVSYLQPILERAISDRLSTVIDAAARSAADAAADRIRAEVLSKIDLIVRDAVEHETSRFLRMRR</sequence>
<dbReference type="RefSeq" id="WP_116269470.1">
    <property type="nucleotide sequence ID" value="NZ_BGZJ01000001.1"/>
</dbReference>
<proteinExistence type="predicted"/>
<dbReference type="OrthoDB" id="9925195at2"/>
<dbReference type="EMBL" id="BGZJ01000001">
    <property type="protein sequence ID" value="GBO92992.1"/>
    <property type="molecule type" value="Genomic_DNA"/>
</dbReference>
<dbReference type="AlphaFoldDB" id="A0A388S9Q4"/>
<accession>A0A388S9Q4</accession>
<evidence type="ECO:0000313" key="3">
    <source>
        <dbReference type="Proteomes" id="UP000266091"/>
    </source>
</evidence>
<accession>A0A401LKZ9</accession>
<name>A0A388S9Q4_9BURK</name>